<proteinExistence type="predicted"/>
<dbReference type="Proteomes" id="UP001244341">
    <property type="component" value="Chromosome 11b"/>
</dbReference>
<accession>A0ABY8UHL1</accession>
<dbReference type="InterPro" id="IPR001763">
    <property type="entry name" value="Rhodanese-like_dom"/>
</dbReference>
<dbReference type="InterPro" id="IPR044684">
    <property type="entry name" value="STR17/STR18/HARC1-like"/>
</dbReference>
<evidence type="ECO:0000313" key="3">
    <source>
        <dbReference type="Proteomes" id="UP001244341"/>
    </source>
</evidence>
<dbReference type="Gene3D" id="3.40.250.10">
    <property type="entry name" value="Rhodanese-like domain"/>
    <property type="match status" value="1"/>
</dbReference>
<dbReference type="PROSITE" id="PS50206">
    <property type="entry name" value="RHODANESE_3"/>
    <property type="match status" value="1"/>
</dbReference>
<reference evidence="2 3" key="1">
    <citation type="submission" date="2023-05" db="EMBL/GenBank/DDBJ databases">
        <title>A 100% complete, gapless, phased diploid assembly of the Scenedesmus obliquus UTEX 3031 genome.</title>
        <authorList>
            <person name="Biondi T.C."/>
            <person name="Hanschen E.R."/>
            <person name="Kwon T."/>
            <person name="Eng W."/>
            <person name="Kruse C.P.S."/>
            <person name="Koehler S.I."/>
            <person name="Kunde Y."/>
            <person name="Gleasner C.D."/>
            <person name="You Mak K.T."/>
            <person name="Polle J."/>
            <person name="Hovde B.T."/>
            <person name="Starkenburg S.R."/>
        </authorList>
    </citation>
    <scope>NUCLEOTIDE SEQUENCE [LARGE SCALE GENOMIC DNA]</scope>
    <source>
        <strain evidence="2 3">DOE0152z</strain>
    </source>
</reference>
<dbReference type="PANTHER" id="PTHR44542">
    <property type="entry name" value="THIOSULFATE SULFURTRANSFERASE 18"/>
    <property type="match status" value="1"/>
</dbReference>
<evidence type="ECO:0000313" key="2">
    <source>
        <dbReference type="EMBL" id="WIA20153.1"/>
    </source>
</evidence>
<gene>
    <name evidence="2" type="ORF">OEZ85_006003</name>
</gene>
<dbReference type="SMART" id="SM00450">
    <property type="entry name" value="RHOD"/>
    <property type="match status" value="1"/>
</dbReference>
<dbReference type="EMBL" id="CP126218">
    <property type="protein sequence ID" value="WIA20153.1"/>
    <property type="molecule type" value="Genomic_DNA"/>
</dbReference>
<dbReference type="InterPro" id="IPR036873">
    <property type="entry name" value="Rhodanese-like_dom_sf"/>
</dbReference>
<evidence type="ECO:0000259" key="1">
    <source>
        <dbReference type="PROSITE" id="PS50206"/>
    </source>
</evidence>
<dbReference type="PANTHER" id="PTHR44542:SF14">
    <property type="entry name" value="PROTEIN HIGH ARSENIC CONTENT 1, MITOCHONDRIAL-RELATED"/>
    <property type="match status" value="1"/>
</dbReference>
<dbReference type="CDD" id="cd00158">
    <property type="entry name" value="RHOD"/>
    <property type="match status" value="1"/>
</dbReference>
<name>A0ABY8UHL1_TETOB</name>
<organism evidence="2 3">
    <name type="scientific">Tetradesmus obliquus</name>
    <name type="common">Green alga</name>
    <name type="synonym">Acutodesmus obliquus</name>
    <dbReference type="NCBI Taxonomy" id="3088"/>
    <lineage>
        <taxon>Eukaryota</taxon>
        <taxon>Viridiplantae</taxon>
        <taxon>Chlorophyta</taxon>
        <taxon>core chlorophytes</taxon>
        <taxon>Chlorophyceae</taxon>
        <taxon>CS clade</taxon>
        <taxon>Sphaeropleales</taxon>
        <taxon>Scenedesmaceae</taxon>
        <taxon>Tetradesmus</taxon>
    </lineage>
</organism>
<dbReference type="SUPFAM" id="SSF52821">
    <property type="entry name" value="Rhodanese/Cell cycle control phosphatase"/>
    <property type="match status" value="1"/>
</dbReference>
<keyword evidence="3" id="KW-1185">Reference proteome</keyword>
<sequence>MALQQRTAIARRAAFSGRVAPCRPAAASRRGSVKVQSLLREWSPSNKEFIELVLSEFPDKGVATVEEARALYSNGGYTYLDVRSQLEVEEVGKVKDAVNIPFMLVSRKYDPETRERKMVKEPNPDFVRQVEKRFPNKDAAKLLIACADGRQYSIDVLEALDEAGYSNLVGLRGGYYAWFKTFDNKLARRRFGEYAENYSHDGDSGGIHASGAGFEKMDPAEAWRPPVY</sequence>
<protein>
    <recommendedName>
        <fullName evidence="1">Rhodanese domain-containing protein</fullName>
    </recommendedName>
</protein>
<dbReference type="Pfam" id="PF00581">
    <property type="entry name" value="Rhodanese"/>
    <property type="match status" value="1"/>
</dbReference>
<feature type="domain" description="Rhodanese" evidence="1">
    <location>
        <begin position="73"/>
        <end position="187"/>
    </location>
</feature>